<protein>
    <submittedName>
        <fullName evidence="1">Uncharacterized protein</fullName>
    </submittedName>
</protein>
<evidence type="ECO:0000313" key="1">
    <source>
        <dbReference type="EMBL" id="OHX68381.1"/>
    </source>
</evidence>
<organism evidence="1 2">
    <name type="scientific">Flammeovirga pacifica</name>
    <dbReference type="NCBI Taxonomy" id="915059"/>
    <lineage>
        <taxon>Bacteria</taxon>
        <taxon>Pseudomonadati</taxon>
        <taxon>Bacteroidota</taxon>
        <taxon>Cytophagia</taxon>
        <taxon>Cytophagales</taxon>
        <taxon>Flammeovirgaceae</taxon>
        <taxon>Flammeovirga</taxon>
    </lineage>
</organism>
<name>A0A1S1Z570_FLAPC</name>
<accession>A0A1S1Z570</accession>
<keyword evidence="2" id="KW-1185">Reference proteome</keyword>
<dbReference type="AlphaFoldDB" id="A0A1S1Z570"/>
<sequence length="118" mass="13903">MEGSYTHIGEAVNSPRIHGIIDDLSEFMKNQGLEHAKSIIYFEAYKELEKKRDTGFFLQEIILRKTTHTSLLMYMKRKSETQLNWIEKNTKPNKLKELIKLHKAVSVTYSRFDSREPL</sequence>
<dbReference type="EMBL" id="JRYR02000001">
    <property type="protein sequence ID" value="OHX68381.1"/>
    <property type="molecule type" value="Genomic_DNA"/>
</dbReference>
<evidence type="ECO:0000313" key="2">
    <source>
        <dbReference type="Proteomes" id="UP000179797"/>
    </source>
</evidence>
<dbReference type="Proteomes" id="UP000179797">
    <property type="component" value="Unassembled WGS sequence"/>
</dbReference>
<dbReference type="RefSeq" id="WP_044229936.1">
    <property type="nucleotide sequence ID" value="NZ_JRYR02000001.1"/>
</dbReference>
<reference evidence="1 2" key="1">
    <citation type="journal article" date="2012" name="Int. J. Syst. Evol. Microbiol.">
        <title>Flammeovirga pacifica sp. nov., isolated from deep-sea sediment.</title>
        <authorList>
            <person name="Xu H."/>
            <person name="Fu Y."/>
            <person name="Yang N."/>
            <person name="Ding Z."/>
            <person name="Lai Q."/>
            <person name="Zeng R."/>
        </authorList>
    </citation>
    <scope>NUCLEOTIDE SEQUENCE [LARGE SCALE GENOMIC DNA]</scope>
    <source>
        <strain evidence="2">DSM 24597 / LMG 26175 / WPAGA1</strain>
    </source>
</reference>
<comment type="caution">
    <text evidence="1">The sequence shown here is derived from an EMBL/GenBank/DDBJ whole genome shotgun (WGS) entry which is preliminary data.</text>
</comment>
<proteinExistence type="predicted"/>
<gene>
    <name evidence="1" type="ORF">NH26_19515</name>
</gene>